<accession>A0A9W8ASF9</accession>
<dbReference type="Proteomes" id="UP001150925">
    <property type="component" value="Unassembled WGS sequence"/>
</dbReference>
<reference evidence="1" key="1">
    <citation type="submission" date="2022-07" db="EMBL/GenBank/DDBJ databases">
        <title>Phylogenomic reconstructions and comparative analyses of Kickxellomycotina fungi.</title>
        <authorList>
            <person name="Reynolds N.K."/>
            <person name="Stajich J.E."/>
            <person name="Barry K."/>
            <person name="Grigoriev I.V."/>
            <person name="Crous P."/>
            <person name="Smith M.E."/>
        </authorList>
    </citation>
    <scope>NUCLEOTIDE SEQUENCE</scope>
    <source>
        <strain evidence="1">RSA 1196</strain>
    </source>
</reference>
<proteinExistence type="predicted"/>
<evidence type="ECO:0000313" key="2">
    <source>
        <dbReference type="Proteomes" id="UP001150925"/>
    </source>
</evidence>
<comment type="caution">
    <text evidence="1">The sequence shown here is derived from an EMBL/GenBank/DDBJ whole genome shotgun (WGS) entry which is preliminary data.</text>
</comment>
<dbReference type="EMBL" id="JANBPY010001434">
    <property type="protein sequence ID" value="KAJ1960050.1"/>
    <property type="molecule type" value="Genomic_DNA"/>
</dbReference>
<sequence>MMLHLSRVHDYSTFTSFYPLASISKTIKYFEENLDSPYATICSSGITENLRVVWSTIEDVEITPV</sequence>
<gene>
    <name evidence="1" type="ORF">IWQ62_004375</name>
</gene>
<name>A0A9W8ASF9_9FUNG</name>
<evidence type="ECO:0000313" key="1">
    <source>
        <dbReference type="EMBL" id="KAJ1960050.1"/>
    </source>
</evidence>
<organism evidence="1 2">
    <name type="scientific">Dispira parvispora</name>
    <dbReference type="NCBI Taxonomy" id="1520584"/>
    <lineage>
        <taxon>Eukaryota</taxon>
        <taxon>Fungi</taxon>
        <taxon>Fungi incertae sedis</taxon>
        <taxon>Zoopagomycota</taxon>
        <taxon>Kickxellomycotina</taxon>
        <taxon>Dimargaritomycetes</taxon>
        <taxon>Dimargaritales</taxon>
        <taxon>Dimargaritaceae</taxon>
        <taxon>Dispira</taxon>
    </lineage>
</organism>
<keyword evidence="2" id="KW-1185">Reference proteome</keyword>
<protein>
    <submittedName>
        <fullName evidence="1">Uncharacterized protein</fullName>
    </submittedName>
</protein>
<dbReference type="AlphaFoldDB" id="A0A9W8ASF9"/>